<feature type="domain" description="Lsr2 dimerization" evidence="3">
    <location>
        <begin position="1"/>
        <end position="61"/>
    </location>
</feature>
<dbReference type="InterPro" id="IPR024412">
    <property type="entry name" value="Lsr2_dim_dom"/>
</dbReference>
<evidence type="ECO:0008006" key="7">
    <source>
        <dbReference type="Google" id="ProtNLM"/>
    </source>
</evidence>
<dbReference type="InterPro" id="IPR042261">
    <property type="entry name" value="Lsr2-like_dimerization"/>
</dbReference>
<dbReference type="Gene3D" id="4.10.320.10">
    <property type="entry name" value="E3-binding domain"/>
    <property type="match status" value="1"/>
</dbReference>
<dbReference type="Proteomes" id="UP000589626">
    <property type="component" value="Unassembled WGS sequence"/>
</dbReference>
<proteinExistence type="predicted"/>
<dbReference type="Pfam" id="PF23359">
    <property type="entry name" value="Lsr2_DNA-bd"/>
    <property type="match status" value="1"/>
</dbReference>
<dbReference type="Pfam" id="PF11774">
    <property type="entry name" value="Lsr2"/>
    <property type="match status" value="1"/>
</dbReference>
<evidence type="ECO:0000259" key="4">
    <source>
        <dbReference type="Pfam" id="PF23359"/>
    </source>
</evidence>
<feature type="compositionally biased region" description="Basic and acidic residues" evidence="2">
    <location>
        <begin position="83"/>
        <end position="98"/>
    </location>
</feature>
<protein>
    <recommendedName>
        <fullName evidence="7">Lsr2 family protein</fullName>
    </recommendedName>
</protein>
<gene>
    <name evidence="5" type="ORF">FHU40_004640</name>
</gene>
<name>A0A7W4W0A0_9ACTN</name>
<evidence type="ECO:0000256" key="2">
    <source>
        <dbReference type="SAM" id="MobiDB-lite"/>
    </source>
</evidence>
<comment type="caution">
    <text evidence="5">The sequence shown here is derived from an EMBL/GenBank/DDBJ whole genome shotgun (WGS) entry which is preliminary data.</text>
</comment>
<dbReference type="GO" id="GO:0016746">
    <property type="term" value="F:acyltransferase activity"/>
    <property type="evidence" value="ECO:0007669"/>
    <property type="project" value="InterPro"/>
</dbReference>
<dbReference type="AlphaFoldDB" id="A0A7W4W0A0"/>
<evidence type="ECO:0000256" key="1">
    <source>
        <dbReference type="ARBA" id="ARBA00023125"/>
    </source>
</evidence>
<dbReference type="GO" id="GO:0003677">
    <property type="term" value="F:DNA binding"/>
    <property type="evidence" value="ECO:0007669"/>
    <property type="project" value="UniProtKB-KW"/>
</dbReference>
<feature type="domain" description="Lsr2 DNA-binding" evidence="4">
    <location>
        <begin position="74"/>
        <end position="109"/>
    </location>
</feature>
<reference evidence="5 6" key="1">
    <citation type="submission" date="2020-08" db="EMBL/GenBank/DDBJ databases">
        <title>Sequencing the genomes of 1000 actinobacteria strains.</title>
        <authorList>
            <person name="Klenk H.-P."/>
        </authorList>
    </citation>
    <scope>NUCLEOTIDE SEQUENCE [LARGE SCALE GENOMIC DNA]</scope>
    <source>
        <strain evidence="5 6">DSM 105498</strain>
    </source>
</reference>
<organism evidence="5 6">
    <name type="scientific">Nocardioides soli</name>
    <dbReference type="NCBI Taxonomy" id="1036020"/>
    <lineage>
        <taxon>Bacteria</taxon>
        <taxon>Bacillati</taxon>
        <taxon>Actinomycetota</taxon>
        <taxon>Actinomycetes</taxon>
        <taxon>Propionibacteriales</taxon>
        <taxon>Nocardioidaceae</taxon>
        <taxon>Nocardioides</taxon>
    </lineage>
</organism>
<evidence type="ECO:0000313" key="5">
    <source>
        <dbReference type="EMBL" id="MBB3044803.1"/>
    </source>
</evidence>
<dbReference type="InterPro" id="IPR036625">
    <property type="entry name" value="E3-bd_dom_sf"/>
</dbReference>
<dbReference type="InterPro" id="IPR055370">
    <property type="entry name" value="Lsr2_DNA-bd"/>
</dbReference>
<dbReference type="Gene3D" id="3.30.60.230">
    <property type="entry name" value="Lsr2, dimerization domain"/>
    <property type="match status" value="1"/>
</dbReference>
<dbReference type="EMBL" id="JACHWR010000003">
    <property type="protein sequence ID" value="MBB3044803.1"/>
    <property type="molecule type" value="Genomic_DNA"/>
</dbReference>
<keyword evidence="6" id="KW-1185">Reference proteome</keyword>
<evidence type="ECO:0000313" key="6">
    <source>
        <dbReference type="Proteomes" id="UP000589626"/>
    </source>
</evidence>
<sequence>MAQKVVTQMVSDLSGDEYADGKGETIVFSYRGKDYSIDLTSKEAAGFDKAVAMYVEHATKVTGTPGRRKAAKPSGPSAADVRQWGKENGFDLPDRGRVPAEVREAYDAAH</sequence>
<accession>A0A7W4W0A0</accession>
<dbReference type="RefSeq" id="WP_183594747.1">
    <property type="nucleotide sequence ID" value="NZ_JACHWR010000003.1"/>
</dbReference>
<feature type="region of interest" description="Disordered" evidence="2">
    <location>
        <begin position="62"/>
        <end position="98"/>
    </location>
</feature>
<keyword evidence="1" id="KW-0238">DNA-binding</keyword>
<evidence type="ECO:0000259" key="3">
    <source>
        <dbReference type="Pfam" id="PF11774"/>
    </source>
</evidence>